<dbReference type="AlphaFoldDB" id="A0A432C8N0"/>
<proteinExistence type="predicted"/>
<dbReference type="Proteomes" id="UP000280825">
    <property type="component" value="Unassembled WGS sequence"/>
</dbReference>
<comment type="caution">
    <text evidence="1">The sequence shown here is derived from an EMBL/GenBank/DDBJ whole genome shotgun (WGS) entry which is preliminary data.</text>
</comment>
<evidence type="ECO:0000313" key="1">
    <source>
        <dbReference type="EMBL" id="RTY96071.1"/>
    </source>
</evidence>
<evidence type="ECO:0000313" key="2">
    <source>
        <dbReference type="Proteomes" id="UP000280825"/>
    </source>
</evidence>
<keyword evidence="2" id="KW-1185">Reference proteome</keyword>
<sequence>MKVVHIVNSIDKSTGGPARSVPQTCVELAEHDITIELITQESSDMVKVADRASLTVRFYSIWELF</sequence>
<accession>A0A432C8N0</accession>
<dbReference type="RefSeq" id="WP_394343490.1">
    <property type="nucleotide sequence ID" value="NZ_RYDJ01000198.1"/>
</dbReference>
<name>A0A432C8N0_9FLAO</name>
<protein>
    <recommendedName>
        <fullName evidence="3">Glycosyltransferase subfamily 4-like N-terminal domain-containing protein</fullName>
    </recommendedName>
</protein>
<evidence type="ECO:0008006" key="3">
    <source>
        <dbReference type="Google" id="ProtNLM"/>
    </source>
</evidence>
<feature type="non-terminal residue" evidence="1">
    <location>
        <position position="65"/>
    </location>
</feature>
<reference evidence="1 2" key="1">
    <citation type="submission" date="2018-12" db="EMBL/GenBank/DDBJ databases">
        <title>Flavobacterium sp. nov., isolated from glacier ice.</title>
        <authorList>
            <person name="Liu Q."/>
            <person name="Xin Y.-H."/>
        </authorList>
    </citation>
    <scope>NUCLEOTIDE SEQUENCE [LARGE SCALE GENOMIC DNA]</scope>
    <source>
        <strain evidence="1 2">RB1N8</strain>
    </source>
</reference>
<organism evidence="1 2">
    <name type="scientific">Flavobacterium bomense</name>
    <dbReference type="NCBI Taxonomy" id="2497483"/>
    <lineage>
        <taxon>Bacteria</taxon>
        <taxon>Pseudomonadati</taxon>
        <taxon>Bacteroidota</taxon>
        <taxon>Flavobacteriia</taxon>
        <taxon>Flavobacteriales</taxon>
        <taxon>Flavobacteriaceae</taxon>
        <taxon>Flavobacterium</taxon>
    </lineage>
</organism>
<gene>
    <name evidence="1" type="ORF">EKL98_16715</name>
</gene>
<dbReference type="EMBL" id="RYDJ01000198">
    <property type="protein sequence ID" value="RTY96071.1"/>
    <property type="molecule type" value="Genomic_DNA"/>
</dbReference>